<name>A0A024QHW1_9BACI</name>
<dbReference type="OrthoDB" id="9798386at2"/>
<dbReference type="RefSeq" id="WP_051739338.1">
    <property type="nucleotide sequence ID" value="NZ_BNER01000008.1"/>
</dbReference>
<dbReference type="PRINTS" id="PR00723">
    <property type="entry name" value="SUBTILISIN"/>
</dbReference>
<keyword evidence="13" id="KW-0732">Signal</keyword>
<dbReference type="Gene3D" id="3.40.50.200">
    <property type="entry name" value="Peptidase S8/S53 domain"/>
    <property type="match status" value="1"/>
</dbReference>
<feature type="active site" description="Charge relay system" evidence="10 11">
    <location>
        <position position="328"/>
    </location>
</feature>
<comment type="caution">
    <text evidence="15">The sequence shown here is derived from an EMBL/GenBank/DDBJ whole genome shotgun (WGS) entry which is preliminary data.</text>
</comment>
<evidence type="ECO:0000256" key="8">
    <source>
        <dbReference type="ARBA" id="ARBA00022825"/>
    </source>
</evidence>
<dbReference type="Gene3D" id="3.30.70.80">
    <property type="entry name" value="Peptidase S8 propeptide/proteinase inhibitor I9"/>
    <property type="match status" value="1"/>
</dbReference>
<comment type="cofactor">
    <cofactor evidence="1">
        <name>Ca(2+)</name>
        <dbReference type="ChEBI" id="CHEBI:29108"/>
    </cofactor>
</comment>
<evidence type="ECO:0000256" key="10">
    <source>
        <dbReference type="PIRSR" id="PIRSR615500-1"/>
    </source>
</evidence>
<evidence type="ECO:0000256" key="11">
    <source>
        <dbReference type="PROSITE-ProRule" id="PRU01240"/>
    </source>
</evidence>
<keyword evidence="7 11" id="KW-0378">Hydrolase</keyword>
<evidence type="ECO:0000256" key="6">
    <source>
        <dbReference type="ARBA" id="ARBA00022723"/>
    </source>
</evidence>
<dbReference type="InterPro" id="IPR036852">
    <property type="entry name" value="Peptidase_S8/S53_dom_sf"/>
</dbReference>
<sequence length="385" mass="41581" precursor="true">MNKRIIISVFLSILFLVVNFQEVDAAVDGEGDQYFVTFKTEVNEGIITDHNGEIIKEYTISPSLLVELPKGSVEVIEEADEVVSVEPNVEVEISGYEDIDWGSIDIDPQEQLVPWNIDYIGSTAAHQLGISGKGIRVGIIDSGINPHKDLKVSGGINILDNSENYFDGYGHGTKVAGIIGALDNSYGLLGVASDADLYSIKVLKNDGKGLISDVVTGIEWAIENKMNIVNFSLQTNVETDILRKAIKKANENDILLVASSGNMGGTKKDDTVTYPAAYDEVISVAAINKNGERYVHSSTGKRIDISAPGELVYTTVQSGLYFLANGTSMSAPHVSGVAALVLQNNPKLNIEEIRKILVKSTKPLGNPHLYGKGLIDVQKAIKFSN</sequence>
<dbReference type="AlphaFoldDB" id="A0A024QHW1"/>
<feature type="signal peptide" evidence="13">
    <location>
        <begin position="1"/>
        <end position="25"/>
    </location>
</feature>
<dbReference type="CDD" id="cd07477">
    <property type="entry name" value="Peptidases_S8_Subtilisin_subset"/>
    <property type="match status" value="1"/>
</dbReference>
<keyword evidence="4" id="KW-0964">Secreted</keyword>
<dbReference type="GO" id="GO:0046872">
    <property type="term" value="F:metal ion binding"/>
    <property type="evidence" value="ECO:0007669"/>
    <property type="project" value="UniProtKB-KW"/>
</dbReference>
<dbReference type="eggNOG" id="COG1404">
    <property type="taxonomic scope" value="Bacteria"/>
</dbReference>
<evidence type="ECO:0000256" key="4">
    <source>
        <dbReference type="ARBA" id="ARBA00022525"/>
    </source>
</evidence>
<evidence type="ECO:0000256" key="7">
    <source>
        <dbReference type="ARBA" id="ARBA00022801"/>
    </source>
</evidence>
<dbReference type="Pfam" id="PF00082">
    <property type="entry name" value="Peptidase_S8"/>
    <property type="match status" value="1"/>
</dbReference>
<evidence type="ECO:0000256" key="9">
    <source>
        <dbReference type="ARBA" id="ARBA00022837"/>
    </source>
</evidence>
<protein>
    <submittedName>
        <fullName evidence="15">Thermostable alkaline protease</fullName>
    </submittedName>
</protein>
<dbReference type="InterPro" id="IPR050131">
    <property type="entry name" value="Peptidase_S8_subtilisin-like"/>
</dbReference>
<dbReference type="InterPro" id="IPR022398">
    <property type="entry name" value="Peptidase_S8_His-AS"/>
</dbReference>
<comment type="similarity">
    <text evidence="3 11 12">Belongs to the peptidase S8 family.</text>
</comment>
<dbReference type="SUPFAM" id="SSF54897">
    <property type="entry name" value="Protease propeptides/inhibitors"/>
    <property type="match status" value="1"/>
</dbReference>
<accession>A0A024QHW1</accession>
<evidence type="ECO:0000259" key="14">
    <source>
        <dbReference type="Pfam" id="PF00082"/>
    </source>
</evidence>
<dbReference type="GO" id="GO:0005576">
    <property type="term" value="C:extracellular region"/>
    <property type="evidence" value="ECO:0007669"/>
    <property type="project" value="UniProtKB-SubCell"/>
</dbReference>
<dbReference type="STRING" id="1462526.BN990_04172"/>
<feature type="active site" description="Charge relay system" evidence="10 11">
    <location>
        <position position="141"/>
    </location>
</feature>
<dbReference type="PROSITE" id="PS00137">
    <property type="entry name" value="SUBTILASE_HIS"/>
    <property type="match status" value="1"/>
</dbReference>
<evidence type="ECO:0000256" key="3">
    <source>
        <dbReference type="ARBA" id="ARBA00011073"/>
    </source>
</evidence>
<evidence type="ECO:0000256" key="12">
    <source>
        <dbReference type="RuleBase" id="RU003355"/>
    </source>
</evidence>
<organism evidence="15 16">
    <name type="scientific">Virgibacillus massiliensis</name>
    <dbReference type="NCBI Taxonomy" id="1462526"/>
    <lineage>
        <taxon>Bacteria</taxon>
        <taxon>Bacillati</taxon>
        <taxon>Bacillota</taxon>
        <taxon>Bacilli</taxon>
        <taxon>Bacillales</taxon>
        <taxon>Bacillaceae</taxon>
        <taxon>Virgibacillus</taxon>
    </lineage>
</organism>
<comment type="subcellular location">
    <subcellularLocation>
        <location evidence="2">Secreted</location>
    </subcellularLocation>
</comment>
<keyword evidence="8 11" id="KW-0720">Serine protease</keyword>
<evidence type="ECO:0000256" key="13">
    <source>
        <dbReference type="SAM" id="SignalP"/>
    </source>
</evidence>
<gene>
    <name evidence="15" type="ORF">BN990_04172</name>
</gene>
<proteinExistence type="inferred from homology"/>
<keyword evidence="5 11" id="KW-0645">Protease</keyword>
<reference evidence="15 16" key="1">
    <citation type="submission" date="2014-03" db="EMBL/GenBank/DDBJ databases">
        <authorList>
            <person name="Urmite Genomes U."/>
        </authorList>
    </citation>
    <scope>NUCLEOTIDE SEQUENCE [LARGE SCALE GENOMIC DNA]</scope>
    <source>
        <strain evidence="15 16">Vm-5</strain>
    </source>
</reference>
<dbReference type="InterPro" id="IPR037045">
    <property type="entry name" value="S8pro/Inhibitor_I9_sf"/>
</dbReference>
<dbReference type="InterPro" id="IPR023827">
    <property type="entry name" value="Peptidase_S8_Asp-AS"/>
</dbReference>
<keyword evidence="9" id="KW-0106">Calcium</keyword>
<dbReference type="PANTHER" id="PTHR43806:SF11">
    <property type="entry name" value="CEREVISIN-RELATED"/>
    <property type="match status" value="1"/>
</dbReference>
<keyword evidence="6" id="KW-0479">Metal-binding</keyword>
<dbReference type="InterPro" id="IPR000209">
    <property type="entry name" value="Peptidase_S8/S53_dom"/>
</dbReference>
<evidence type="ECO:0000256" key="1">
    <source>
        <dbReference type="ARBA" id="ARBA00001913"/>
    </source>
</evidence>
<evidence type="ECO:0000313" key="16">
    <source>
        <dbReference type="Proteomes" id="UP000028875"/>
    </source>
</evidence>
<reference evidence="16" key="2">
    <citation type="submission" date="2014-05" db="EMBL/GenBank/DDBJ databases">
        <title>Draft genome sequence of Virgibacillus massiliensis Vm-5.</title>
        <authorList>
            <person name="Khelaifia S."/>
            <person name="Croce O."/>
            <person name="Lagier J.C."/>
            <person name="Raoult D."/>
        </authorList>
    </citation>
    <scope>NUCLEOTIDE SEQUENCE [LARGE SCALE GENOMIC DNA]</scope>
    <source>
        <strain evidence="16">Vm-5</strain>
    </source>
</reference>
<dbReference type="EMBL" id="CCDP010000003">
    <property type="protein sequence ID" value="CDQ41795.1"/>
    <property type="molecule type" value="Genomic_DNA"/>
</dbReference>
<dbReference type="PANTHER" id="PTHR43806">
    <property type="entry name" value="PEPTIDASE S8"/>
    <property type="match status" value="1"/>
</dbReference>
<evidence type="ECO:0000313" key="15">
    <source>
        <dbReference type="EMBL" id="CDQ41795.1"/>
    </source>
</evidence>
<feature type="chain" id="PRO_5038684381" evidence="13">
    <location>
        <begin position="26"/>
        <end position="385"/>
    </location>
</feature>
<dbReference type="GO" id="GO:0006508">
    <property type="term" value="P:proteolysis"/>
    <property type="evidence" value="ECO:0007669"/>
    <property type="project" value="UniProtKB-KW"/>
</dbReference>
<feature type="domain" description="Peptidase S8/S53" evidence="14">
    <location>
        <begin position="132"/>
        <end position="373"/>
    </location>
</feature>
<dbReference type="InterPro" id="IPR034202">
    <property type="entry name" value="Subtilisin_Carlsberg-like"/>
</dbReference>
<dbReference type="Proteomes" id="UP000028875">
    <property type="component" value="Unassembled WGS sequence"/>
</dbReference>
<evidence type="ECO:0000256" key="2">
    <source>
        <dbReference type="ARBA" id="ARBA00004613"/>
    </source>
</evidence>
<evidence type="ECO:0000256" key="5">
    <source>
        <dbReference type="ARBA" id="ARBA00022670"/>
    </source>
</evidence>
<dbReference type="GO" id="GO:0004252">
    <property type="term" value="F:serine-type endopeptidase activity"/>
    <property type="evidence" value="ECO:0007669"/>
    <property type="project" value="UniProtKB-UniRule"/>
</dbReference>
<dbReference type="PROSITE" id="PS00136">
    <property type="entry name" value="SUBTILASE_ASP"/>
    <property type="match status" value="1"/>
</dbReference>
<feature type="active site" description="Charge relay system" evidence="10 11">
    <location>
        <position position="171"/>
    </location>
</feature>
<dbReference type="PROSITE" id="PS51892">
    <property type="entry name" value="SUBTILASE"/>
    <property type="match status" value="1"/>
</dbReference>
<keyword evidence="16" id="KW-1185">Reference proteome</keyword>
<dbReference type="PROSITE" id="PS00138">
    <property type="entry name" value="SUBTILASE_SER"/>
    <property type="match status" value="1"/>
</dbReference>
<dbReference type="InterPro" id="IPR023828">
    <property type="entry name" value="Peptidase_S8_Ser-AS"/>
</dbReference>
<dbReference type="InterPro" id="IPR015500">
    <property type="entry name" value="Peptidase_S8_subtilisin-rel"/>
</dbReference>
<dbReference type="SUPFAM" id="SSF52743">
    <property type="entry name" value="Subtilisin-like"/>
    <property type="match status" value="1"/>
</dbReference>